<gene>
    <name evidence="3" type="ORF">G6N77_05805</name>
</gene>
<evidence type="ECO:0000313" key="4">
    <source>
        <dbReference type="Proteomes" id="UP000479226"/>
    </source>
</evidence>
<keyword evidence="2" id="KW-0812">Transmembrane</keyword>
<protein>
    <submittedName>
        <fullName evidence="3">Uncharacterized protein</fullName>
    </submittedName>
</protein>
<proteinExistence type="predicted"/>
<evidence type="ECO:0000313" key="3">
    <source>
        <dbReference type="EMBL" id="NGN82977.1"/>
    </source>
</evidence>
<feature type="compositionally biased region" description="Basic and acidic residues" evidence="1">
    <location>
        <begin position="299"/>
        <end position="309"/>
    </location>
</feature>
<dbReference type="Proteomes" id="UP000479226">
    <property type="component" value="Unassembled WGS sequence"/>
</dbReference>
<feature type="compositionally biased region" description="Gly residues" evidence="1">
    <location>
        <begin position="285"/>
        <end position="298"/>
    </location>
</feature>
<accession>A0ABX0D7V3</accession>
<keyword evidence="4" id="KW-1185">Reference proteome</keyword>
<comment type="caution">
    <text evidence="3">The sequence shown here is derived from an EMBL/GenBank/DDBJ whole genome shotgun (WGS) entry which is preliminary data.</text>
</comment>
<dbReference type="EMBL" id="JAAKZI010000007">
    <property type="protein sequence ID" value="NGN82977.1"/>
    <property type="molecule type" value="Genomic_DNA"/>
</dbReference>
<feature type="transmembrane region" description="Helical" evidence="2">
    <location>
        <begin position="12"/>
        <end position="33"/>
    </location>
</feature>
<evidence type="ECO:0000256" key="2">
    <source>
        <dbReference type="SAM" id="Phobius"/>
    </source>
</evidence>
<name>A0ABX0D7V3_9MICC</name>
<evidence type="ECO:0000256" key="1">
    <source>
        <dbReference type="SAM" id="MobiDB-lite"/>
    </source>
</evidence>
<feature type="transmembrane region" description="Helical" evidence="2">
    <location>
        <begin position="53"/>
        <end position="72"/>
    </location>
</feature>
<organism evidence="3 4">
    <name type="scientific">Arthrobacter silviterrae</name>
    <dbReference type="NCBI Taxonomy" id="2026658"/>
    <lineage>
        <taxon>Bacteria</taxon>
        <taxon>Bacillati</taxon>
        <taxon>Actinomycetota</taxon>
        <taxon>Actinomycetes</taxon>
        <taxon>Micrococcales</taxon>
        <taxon>Micrococcaceae</taxon>
        <taxon>Arthrobacter</taxon>
    </lineage>
</organism>
<dbReference type="RefSeq" id="WP_165181088.1">
    <property type="nucleotide sequence ID" value="NZ_JAAKZI010000007.1"/>
</dbReference>
<keyword evidence="2" id="KW-1133">Transmembrane helix</keyword>
<sequence>MRSTPTRLERHLKWAVPLAAAPLIYLGAMFAAWLLVQGAGSGNPGIWRPLAELALYLVAIAGPLAALVRAAINGHRAFRHWRRENGHFTKSEAVVAQRHDSSARSWAQARHLRSCLLRGEAPQAVQVWDVVANPGEVFFMDVPADYARHYGMDVTFTQTSGIYFGRPAFVLAGLGLTAMSNAAKRNAANRQAAVQWRERQPCRLVVGNQRLLCQVGGQWLSFYFSAVTAVYPEIDNWSLITQYGSTSPLMLSGEHVPSAALFTVLATHGVEAVSAHPSLQRLGAGNPGKPGSTEGGNGIDHRVDHASTL</sequence>
<reference evidence="3 4" key="1">
    <citation type="submission" date="2020-02" db="EMBL/GenBank/DDBJ databases">
        <title>Genome sequence of the type strain DSM 27180 of Arthrobacter silviterrae.</title>
        <authorList>
            <person name="Gao J."/>
            <person name="Sun J."/>
        </authorList>
    </citation>
    <scope>NUCLEOTIDE SEQUENCE [LARGE SCALE GENOMIC DNA]</scope>
    <source>
        <strain evidence="3 4">DSM 27180</strain>
    </source>
</reference>
<feature type="region of interest" description="Disordered" evidence="1">
    <location>
        <begin position="277"/>
        <end position="309"/>
    </location>
</feature>
<keyword evidence="2" id="KW-0472">Membrane</keyword>